<dbReference type="RefSeq" id="WP_277577513.1">
    <property type="nucleotide sequence ID" value="NZ_JANRMI010000002.1"/>
</dbReference>
<evidence type="ECO:0000313" key="2">
    <source>
        <dbReference type="EMBL" id="MDG0816035.1"/>
    </source>
</evidence>
<reference evidence="2" key="1">
    <citation type="submission" date="2022-08" db="EMBL/GenBank/DDBJ databases">
        <title>Novel Bdellovibrio Species Isolated from Svalbard: Designation Bdellovibrio svalbardensis.</title>
        <authorList>
            <person name="Mitchell R.J."/>
            <person name="Choi S.Y."/>
        </authorList>
    </citation>
    <scope>NUCLEOTIDE SEQUENCE</scope>
    <source>
        <strain evidence="2">PAP01</strain>
    </source>
</reference>
<dbReference type="InterPro" id="IPR028082">
    <property type="entry name" value="Peripla_BP_I"/>
</dbReference>
<dbReference type="Proteomes" id="UP001152321">
    <property type="component" value="Unassembled WGS sequence"/>
</dbReference>
<dbReference type="SUPFAM" id="SSF53822">
    <property type="entry name" value="Periplasmic binding protein-like I"/>
    <property type="match status" value="1"/>
</dbReference>
<dbReference type="Gene3D" id="3.40.50.2300">
    <property type="match status" value="2"/>
</dbReference>
<evidence type="ECO:0000259" key="1">
    <source>
        <dbReference type="Pfam" id="PF13407"/>
    </source>
</evidence>
<proteinExistence type="predicted"/>
<feature type="domain" description="Periplasmic binding protein" evidence="1">
    <location>
        <begin position="23"/>
        <end position="279"/>
    </location>
</feature>
<protein>
    <submittedName>
        <fullName evidence="2">Substrate-binding domain-containing protein</fullName>
    </submittedName>
</protein>
<dbReference type="Pfam" id="PF13407">
    <property type="entry name" value="Peripla_BP_4"/>
    <property type="match status" value="1"/>
</dbReference>
<keyword evidence="3" id="KW-1185">Reference proteome</keyword>
<evidence type="ECO:0000313" key="3">
    <source>
        <dbReference type="Proteomes" id="UP001152321"/>
    </source>
</evidence>
<sequence>MSISWGEWRGPTTGAVAQSHKTVYFIASDLKNGGVSAVVEGLQAASRSLKWSLKVLDGEGNANLVKTHFIEALRAKADGIVLGGVEASQYSDEIAAAHKKNLKLIGWHASPQPGSSKNLIANITTDPALVAKMAAELVPDRGSKKAGVVIITDRNFSIAAAKVSYMKTIVEKVKAQKVLSIEYVDISKADQVIPLLVEDLNRRFGKRWTHTLAINDIYFDHMNYPLKKIKRTDVVNIAAGDGSRIAINRIKSGLSQQIATIAEPLHCQGWQIADELNRAFHGDPQSGFVNEPIVVTKAFLDSLKSNDVEANISFQDAYMKIWYP</sequence>
<gene>
    <name evidence="2" type="ORF">NWE73_06655</name>
</gene>
<dbReference type="InterPro" id="IPR025997">
    <property type="entry name" value="SBP_2_dom"/>
</dbReference>
<comment type="caution">
    <text evidence="2">The sequence shown here is derived from an EMBL/GenBank/DDBJ whole genome shotgun (WGS) entry which is preliminary data.</text>
</comment>
<accession>A0ABT6DIG5</accession>
<dbReference type="EMBL" id="JANRMI010000002">
    <property type="protein sequence ID" value="MDG0816035.1"/>
    <property type="molecule type" value="Genomic_DNA"/>
</dbReference>
<organism evidence="2 3">
    <name type="scientific">Bdellovibrio svalbardensis</name>
    <dbReference type="NCBI Taxonomy" id="2972972"/>
    <lineage>
        <taxon>Bacteria</taxon>
        <taxon>Pseudomonadati</taxon>
        <taxon>Bdellovibrionota</taxon>
        <taxon>Bdellovibrionia</taxon>
        <taxon>Bdellovibrionales</taxon>
        <taxon>Pseudobdellovibrionaceae</taxon>
        <taxon>Bdellovibrio</taxon>
    </lineage>
</organism>
<name>A0ABT6DIG5_9BACT</name>